<gene>
    <name evidence="8" type="ORF">DSM107010_40480</name>
</gene>
<keyword evidence="5 7" id="KW-1133">Transmembrane helix</keyword>
<evidence type="ECO:0000256" key="4">
    <source>
        <dbReference type="ARBA" id="ARBA00022692"/>
    </source>
</evidence>
<evidence type="ECO:0000256" key="3">
    <source>
        <dbReference type="ARBA" id="ARBA00022475"/>
    </source>
</evidence>
<evidence type="ECO:0000256" key="5">
    <source>
        <dbReference type="ARBA" id="ARBA00022989"/>
    </source>
</evidence>
<evidence type="ECO:0000256" key="7">
    <source>
        <dbReference type="SAM" id="Phobius"/>
    </source>
</evidence>
<evidence type="ECO:0000313" key="9">
    <source>
        <dbReference type="Proteomes" id="UP000282574"/>
    </source>
</evidence>
<feature type="transmembrane region" description="Helical" evidence="7">
    <location>
        <begin position="50"/>
        <end position="69"/>
    </location>
</feature>
<reference evidence="8 9" key="1">
    <citation type="journal article" date="2019" name="Genome Biol. Evol.">
        <title>Day and night: Metabolic profiles and evolutionary relationships of six axenic non-marine cyanobacteria.</title>
        <authorList>
            <person name="Will S.E."/>
            <person name="Henke P."/>
            <person name="Boedeker C."/>
            <person name="Huang S."/>
            <person name="Brinkmann H."/>
            <person name="Rohde M."/>
            <person name="Jarek M."/>
            <person name="Friedl T."/>
            <person name="Seufert S."/>
            <person name="Schumacher M."/>
            <person name="Overmann J."/>
            <person name="Neumann-Schaal M."/>
            <person name="Petersen J."/>
        </authorList>
    </citation>
    <scope>NUCLEOTIDE SEQUENCE [LARGE SCALE GENOMIC DNA]</scope>
    <source>
        <strain evidence="8 9">SAG 39.79</strain>
    </source>
</reference>
<dbReference type="PANTHER" id="PTHR43266:SF2">
    <property type="entry name" value="MAJOR FACILITATOR SUPERFAMILY (MFS) PROFILE DOMAIN-CONTAINING PROTEIN"/>
    <property type="match status" value="1"/>
</dbReference>
<evidence type="ECO:0008006" key="10">
    <source>
        <dbReference type="Google" id="ProtNLM"/>
    </source>
</evidence>
<comment type="subcellular location">
    <subcellularLocation>
        <location evidence="1">Cell membrane</location>
        <topology evidence="1">Multi-pass membrane protein</topology>
    </subcellularLocation>
</comment>
<dbReference type="EMBL" id="RSCK01000038">
    <property type="protein sequence ID" value="RUT10695.1"/>
    <property type="molecule type" value="Genomic_DNA"/>
</dbReference>
<dbReference type="SUPFAM" id="SSF103473">
    <property type="entry name" value="MFS general substrate transporter"/>
    <property type="match status" value="2"/>
</dbReference>
<dbReference type="AlphaFoldDB" id="A0AB37UH67"/>
<feature type="transmembrane region" description="Helical" evidence="7">
    <location>
        <begin position="192"/>
        <end position="209"/>
    </location>
</feature>
<dbReference type="GO" id="GO:0005886">
    <property type="term" value="C:plasma membrane"/>
    <property type="evidence" value="ECO:0007669"/>
    <property type="project" value="UniProtKB-SubCell"/>
</dbReference>
<dbReference type="GO" id="GO:0022857">
    <property type="term" value="F:transmembrane transporter activity"/>
    <property type="evidence" value="ECO:0007669"/>
    <property type="project" value="InterPro"/>
</dbReference>
<feature type="transmembrane region" description="Helical" evidence="7">
    <location>
        <begin position="104"/>
        <end position="125"/>
    </location>
</feature>
<dbReference type="InterPro" id="IPR011701">
    <property type="entry name" value="MFS"/>
</dbReference>
<feature type="transmembrane region" description="Helical" evidence="7">
    <location>
        <begin position="277"/>
        <end position="297"/>
    </location>
</feature>
<feature type="transmembrane region" description="Helical" evidence="7">
    <location>
        <begin position="137"/>
        <end position="156"/>
    </location>
</feature>
<dbReference type="Proteomes" id="UP000282574">
    <property type="component" value="Unassembled WGS sequence"/>
</dbReference>
<feature type="transmembrane region" description="Helical" evidence="7">
    <location>
        <begin position="81"/>
        <end position="98"/>
    </location>
</feature>
<dbReference type="Gene3D" id="1.20.1250.20">
    <property type="entry name" value="MFS general substrate transporter like domains"/>
    <property type="match status" value="1"/>
</dbReference>
<evidence type="ECO:0000256" key="6">
    <source>
        <dbReference type="ARBA" id="ARBA00023136"/>
    </source>
</evidence>
<dbReference type="InterPro" id="IPR036259">
    <property type="entry name" value="MFS_trans_sf"/>
</dbReference>
<comment type="caution">
    <text evidence="8">The sequence shown here is derived from an EMBL/GenBank/DDBJ whole genome shotgun (WGS) entry which is preliminary data.</text>
</comment>
<keyword evidence="6 7" id="KW-0472">Membrane</keyword>
<dbReference type="PANTHER" id="PTHR43266">
    <property type="entry name" value="MACROLIDE-EFFLUX PROTEIN"/>
    <property type="match status" value="1"/>
</dbReference>
<sequence length="341" mass="36496">MQPEQPTSLRTFLILWIGQMTSILGSEMTNFAITIWAWQIAGQATPLSLIFFFTYTPKLVAASFAGLLVDRWNRKQLMMGGDTAAGISTIAILLLLLTGRLEIWHFYITAAINGLFGYIQSLAFSASMSAIVPPRHYTRATAMSSYVTYFGSYIMAPANDAAVLASVQFAIGIGGLVGATGLSVWGGPKRRIHGLLFGTALMSLGKIIFGLGRVAWHWMTAGFLAAFVSPAIDSSNQAIWLSKVEPDVQGRVFASRYLIAQVTTPLGLAIAGPLADYFFEPAMMPGGSMAGIFGGLFGTGNGAGMALQYSLFSCCSMLIGFGGYAFPVLRDVESLVPDHHA</sequence>
<keyword evidence="2" id="KW-0813">Transport</keyword>
<dbReference type="RefSeq" id="WP_127023808.1">
    <property type="nucleotide sequence ID" value="NZ_JAVKZF010000001.1"/>
</dbReference>
<evidence type="ECO:0000313" key="8">
    <source>
        <dbReference type="EMBL" id="RUT10695.1"/>
    </source>
</evidence>
<feature type="transmembrane region" description="Helical" evidence="7">
    <location>
        <begin position="12"/>
        <end position="38"/>
    </location>
</feature>
<accession>A0AB37UH67</accession>
<organism evidence="8 9">
    <name type="scientific">Chroococcidiopsis cubana SAG 39.79</name>
    <dbReference type="NCBI Taxonomy" id="388085"/>
    <lineage>
        <taxon>Bacteria</taxon>
        <taxon>Bacillati</taxon>
        <taxon>Cyanobacteriota</taxon>
        <taxon>Cyanophyceae</taxon>
        <taxon>Chroococcidiopsidales</taxon>
        <taxon>Chroococcidiopsidaceae</taxon>
        <taxon>Chroococcidiopsis</taxon>
    </lineage>
</organism>
<feature type="transmembrane region" description="Helical" evidence="7">
    <location>
        <begin position="309"/>
        <end position="329"/>
    </location>
</feature>
<protein>
    <recommendedName>
        <fullName evidence="10">MFS transporter</fullName>
    </recommendedName>
</protein>
<proteinExistence type="predicted"/>
<name>A0AB37UH67_9CYAN</name>
<keyword evidence="9" id="KW-1185">Reference proteome</keyword>
<keyword evidence="3" id="KW-1003">Cell membrane</keyword>
<feature type="transmembrane region" description="Helical" evidence="7">
    <location>
        <begin position="162"/>
        <end position="185"/>
    </location>
</feature>
<dbReference type="Pfam" id="PF07690">
    <property type="entry name" value="MFS_1"/>
    <property type="match status" value="1"/>
</dbReference>
<evidence type="ECO:0000256" key="1">
    <source>
        <dbReference type="ARBA" id="ARBA00004651"/>
    </source>
</evidence>
<keyword evidence="4 7" id="KW-0812">Transmembrane</keyword>
<evidence type="ECO:0000256" key="2">
    <source>
        <dbReference type="ARBA" id="ARBA00022448"/>
    </source>
</evidence>